<protein>
    <submittedName>
        <fullName evidence="2">Uncharacterized protein</fullName>
    </submittedName>
</protein>
<feature type="region of interest" description="Disordered" evidence="1">
    <location>
        <begin position="1"/>
        <end position="86"/>
    </location>
</feature>
<evidence type="ECO:0000313" key="3">
    <source>
        <dbReference type="Proteomes" id="UP000070544"/>
    </source>
</evidence>
<feature type="compositionally biased region" description="Basic residues" evidence="1">
    <location>
        <begin position="19"/>
        <end position="29"/>
    </location>
</feature>
<accession>A0A138ZWJ6</accession>
<dbReference type="Proteomes" id="UP000070544">
    <property type="component" value="Unassembled WGS sequence"/>
</dbReference>
<feature type="compositionally biased region" description="Low complexity" evidence="1">
    <location>
        <begin position="1"/>
        <end position="18"/>
    </location>
</feature>
<organism evidence="2 3">
    <name type="scientific">Gonapodya prolifera (strain JEL478)</name>
    <name type="common">Monoblepharis prolifera</name>
    <dbReference type="NCBI Taxonomy" id="1344416"/>
    <lineage>
        <taxon>Eukaryota</taxon>
        <taxon>Fungi</taxon>
        <taxon>Fungi incertae sedis</taxon>
        <taxon>Chytridiomycota</taxon>
        <taxon>Chytridiomycota incertae sedis</taxon>
        <taxon>Monoblepharidomycetes</taxon>
        <taxon>Monoblepharidales</taxon>
        <taxon>Gonapodyaceae</taxon>
        <taxon>Gonapodya</taxon>
    </lineage>
</organism>
<gene>
    <name evidence="2" type="ORF">M427DRAFT_50246</name>
</gene>
<sequence length="219" mass="24962">MHSPSGSRSGSRSPSRSRSGSRTRTRNRSRSPYSPVRASGPYDDHFEVNVSDTGCTLHAGSTPPRHSPTWSERRREKPPHPINTRLPTVNLRFNSSLRINNLSFSNNLRINNKDHLTIVINNKDRLTKVINNNLALGTMTLRPGIVSNTSSLRLPNQFDLDFNNPDRFLMILGIETRGVNQLTFPPLFQRSILGTIWTETRFLESIQWTISTDQRQWIS</sequence>
<reference evidence="2 3" key="1">
    <citation type="journal article" date="2015" name="Genome Biol. Evol.">
        <title>Phylogenomic analyses indicate that early fungi evolved digesting cell walls of algal ancestors of land plants.</title>
        <authorList>
            <person name="Chang Y."/>
            <person name="Wang S."/>
            <person name="Sekimoto S."/>
            <person name="Aerts A.L."/>
            <person name="Choi C."/>
            <person name="Clum A."/>
            <person name="LaButti K.M."/>
            <person name="Lindquist E.A."/>
            <person name="Yee Ngan C."/>
            <person name="Ohm R.A."/>
            <person name="Salamov A.A."/>
            <person name="Grigoriev I.V."/>
            <person name="Spatafora J.W."/>
            <person name="Berbee M.L."/>
        </authorList>
    </citation>
    <scope>NUCLEOTIDE SEQUENCE [LARGE SCALE GENOMIC DNA]</scope>
    <source>
        <strain evidence="2 3">JEL478</strain>
    </source>
</reference>
<evidence type="ECO:0000313" key="2">
    <source>
        <dbReference type="EMBL" id="KXS08872.1"/>
    </source>
</evidence>
<keyword evidence="3" id="KW-1185">Reference proteome</keyword>
<dbReference type="AlphaFoldDB" id="A0A138ZWJ6"/>
<evidence type="ECO:0000256" key="1">
    <source>
        <dbReference type="SAM" id="MobiDB-lite"/>
    </source>
</evidence>
<proteinExistence type="predicted"/>
<name>A0A138ZWJ6_GONPJ</name>
<dbReference type="EMBL" id="KQ965937">
    <property type="protein sequence ID" value="KXS08872.1"/>
    <property type="molecule type" value="Genomic_DNA"/>
</dbReference>